<organism evidence="14 15">
    <name type="scientific">Trichococcus shcherbakoviae subsp. psychrophilus</name>
    <dbReference type="NCBI Taxonomy" id="2585775"/>
    <lineage>
        <taxon>Bacteria</taxon>
        <taxon>Bacillati</taxon>
        <taxon>Bacillota</taxon>
        <taxon>Bacilli</taxon>
        <taxon>Lactobacillales</taxon>
        <taxon>Carnobacteriaceae</taxon>
        <taxon>Trichococcus</taxon>
    </lineage>
</organism>
<dbReference type="GO" id="GO:0015297">
    <property type="term" value="F:antiporter activity"/>
    <property type="evidence" value="ECO:0007669"/>
    <property type="project" value="UniProtKB-KW"/>
</dbReference>
<evidence type="ECO:0000256" key="5">
    <source>
        <dbReference type="ARBA" id="ARBA00022448"/>
    </source>
</evidence>
<name>A0A5C5E6K3_9LACT</name>
<dbReference type="CDD" id="cd13144">
    <property type="entry name" value="MATE_like_4"/>
    <property type="match status" value="1"/>
</dbReference>
<evidence type="ECO:0000256" key="12">
    <source>
        <dbReference type="ARBA" id="ARBA00031636"/>
    </source>
</evidence>
<feature type="transmembrane region" description="Helical" evidence="13">
    <location>
        <begin position="331"/>
        <end position="351"/>
    </location>
</feature>
<dbReference type="PIRSF" id="PIRSF006603">
    <property type="entry name" value="DinF"/>
    <property type="match status" value="1"/>
</dbReference>
<dbReference type="GO" id="GO:0042910">
    <property type="term" value="F:xenobiotic transmembrane transporter activity"/>
    <property type="evidence" value="ECO:0007669"/>
    <property type="project" value="InterPro"/>
</dbReference>
<evidence type="ECO:0000256" key="13">
    <source>
        <dbReference type="SAM" id="Phobius"/>
    </source>
</evidence>
<comment type="caution">
    <text evidence="14">The sequence shown here is derived from an EMBL/GenBank/DDBJ whole genome shotgun (WGS) entry which is preliminary data.</text>
</comment>
<feature type="transmembrane region" description="Helical" evidence="13">
    <location>
        <begin position="395"/>
        <end position="417"/>
    </location>
</feature>
<evidence type="ECO:0000256" key="1">
    <source>
        <dbReference type="ARBA" id="ARBA00003408"/>
    </source>
</evidence>
<dbReference type="InterPro" id="IPR002528">
    <property type="entry name" value="MATE_fam"/>
</dbReference>
<dbReference type="AlphaFoldDB" id="A0A5C5E6K3"/>
<feature type="transmembrane region" description="Helical" evidence="13">
    <location>
        <begin position="423"/>
        <end position="443"/>
    </location>
</feature>
<dbReference type="InterPro" id="IPR048279">
    <property type="entry name" value="MdtK-like"/>
</dbReference>
<evidence type="ECO:0000256" key="11">
    <source>
        <dbReference type="ARBA" id="ARBA00023136"/>
    </source>
</evidence>
<feature type="transmembrane region" description="Helical" evidence="13">
    <location>
        <begin position="207"/>
        <end position="227"/>
    </location>
</feature>
<dbReference type="NCBIfam" id="TIGR00797">
    <property type="entry name" value="matE"/>
    <property type="match status" value="1"/>
</dbReference>
<keyword evidence="11 13" id="KW-0472">Membrane</keyword>
<feature type="transmembrane region" description="Helical" evidence="13">
    <location>
        <begin position="169"/>
        <end position="195"/>
    </location>
</feature>
<dbReference type="Pfam" id="PF01554">
    <property type="entry name" value="MatE"/>
    <property type="match status" value="2"/>
</dbReference>
<evidence type="ECO:0000256" key="2">
    <source>
        <dbReference type="ARBA" id="ARBA00004651"/>
    </source>
</evidence>
<comment type="subcellular location">
    <subcellularLocation>
        <location evidence="2">Cell membrane</location>
        <topology evidence="2">Multi-pass membrane protein</topology>
    </subcellularLocation>
</comment>
<keyword evidence="8 13" id="KW-0812">Transmembrane</keyword>
<comment type="function">
    <text evidence="1">Multidrug efflux pump.</text>
</comment>
<evidence type="ECO:0000256" key="7">
    <source>
        <dbReference type="ARBA" id="ARBA00022475"/>
    </source>
</evidence>
<feature type="transmembrane region" description="Helical" evidence="13">
    <location>
        <begin position="63"/>
        <end position="84"/>
    </location>
</feature>
<dbReference type="RefSeq" id="WP_140186723.1">
    <property type="nucleotide sequence ID" value="NZ_VENO01000003.1"/>
</dbReference>
<keyword evidence="6" id="KW-0050">Antiport</keyword>
<keyword evidence="5" id="KW-0813">Transport</keyword>
<evidence type="ECO:0000313" key="14">
    <source>
        <dbReference type="EMBL" id="TNV68633.1"/>
    </source>
</evidence>
<evidence type="ECO:0000256" key="6">
    <source>
        <dbReference type="ARBA" id="ARBA00022449"/>
    </source>
</evidence>
<dbReference type="GO" id="GO:0006811">
    <property type="term" value="P:monoatomic ion transport"/>
    <property type="evidence" value="ECO:0007669"/>
    <property type="project" value="UniProtKB-KW"/>
</dbReference>
<feature type="transmembrane region" description="Helical" evidence="13">
    <location>
        <begin position="21"/>
        <end position="43"/>
    </location>
</feature>
<feature type="transmembrane region" description="Helical" evidence="13">
    <location>
        <begin position="135"/>
        <end position="157"/>
    </location>
</feature>
<dbReference type="PANTHER" id="PTHR43298">
    <property type="entry name" value="MULTIDRUG RESISTANCE PROTEIN NORM-RELATED"/>
    <property type="match status" value="1"/>
</dbReference>
<dbReference type="EMBL" id="VENO01000003">
    <property type="protein sequence ID" value="TNV68633.1"/>
    <property type="molecule type" value="Genomic_DNA"/>
</dbReference>
<gene>
    <name evidence="14" type="ORF">FHK04_10550</name>
</gene>
<dbReference type="InterPro" id="IPR050222">
    <property type="entry name" value="MATE_MdtK"/>
</dbReference>
<sequence length="467" mass="51295">MQKNKQPAMAENKMGVMPVNKLLISMSVPMMISMVVQALYNVVDSIFVAQISEKALTAVSLAFPVQNLMIALAVGTGVGINALVSRRLGEKNYAAANSTADNGIFLNAMHFLLFLALGLFFIPLYFSFQTKDAEIIAYGIDYLQVICVFSIGIFMQVSMERLLQSTGRTLFTMATQATGAILNIILDPIFIFGWFGVPAMGTRGAAIATVIGQIVAASLAFFFNVRFNKEISLSFKGFRPDMQTIKKIYSIGGPSILMQAVGSFLNLSLNNILIRFTPTATAVFGVYFKLQSFIFMPVFGLNNGMVPIIAYNYGADQKERIKETIRLSKRYAMAIMFIGAAIFLLMPGILLQLFNASDEMLEIGIPALRIISLCYVAAGYNIVSGSVFQAFGRGGLSLWVSMIRQVVVLLPAAYLLSLMGNVAFVWWAFPIAEVFALVMSIYFNKKIDKEVIANIYPHTIGDPIPEK</sequence>
<evidence type="ECO:0000256" key="4">
    <source>
        <dbReference type="ARBA" id="ARBA00020268"/>
    </source>
</evidence>
<evidence type="ECO:0000256" key="9">
    <source>
        <dbReference type="ARBA" id="ARBA00022989"/>
    </source>
</evidence>
<feature type="transmembrane region" description="Helical" evidence="13">
    <location>
        <begin position="293"/>
        <end position="311"/>
    </location>
</feature>
<feature type="transmembrane region" description="Helical" evidence="13">
    <location>
        <begin position="248"/>
        <end position="273"/>
    </location>
</feature>
<dbReference type="PANTHER" id="PTHR43298:SF2">
    <property type="entry name" value="FMN_FAD EXPORTER YEEO-RELATED"/>
    <property type="match status" value="1"/>
</dbReference>
<accession>A0A5C5E6K3</accession>
<comment type="similarity">
    <text evidence="3">Belongs to the multi antimicrobial extrusion (MATE) (TC 2.A.66.1) family.</text>
</comment>
<evidence type="ECO:0000256" key="8">
    <source>
        <dbReference type="ARBA" id="ARBA00022692"/>
    </source>
</evidence>
<keyword evidence="15" id="KW-1185">Reference proteome</keyword>
<proteinExistence type="inferred from homology"/>
<dbReference type="GO" id="GO:0005886">
    <property type="term" value="C:plasma membrane"/>
    <property type="evidence" value="ECO:0007669"/>
    <property type="project" value="UniProtKB-SubCell"/>
</dbReference>
<keyword evidence="9 13" id="KW-1133">Transmembrane helix</keyword>
<keyword evidence="7" id="KW-1003">Cell membrane</keyword>
<evidence type="ECO:0000256" key="10">
    <source>
        <dbReference type="ARBA" id="ARBA00023065"/>
    </source>
</evidence>
<dbReference type="Proteomes" id="UP000313395">
    <property type="component" value="Unassembled WGS sequence"/>
</dbReference>
<keyword evidence="10" id="KW-0406">Ion transport</keyword>
<reference evidence="14 15" key="1">
    <citation type="submission" date="2019-06" db="EMBL/GenBank/DDBJ databases">
        <title>Description Trichococcus psychrophilus sp. nov., isolated from a cold spring, by genomic and phenotypic analyses.</title>
        <authorList>
            <person name="Zakharyuk A."/>
        </authorList>
    </citation>
    <scope>NUCLEOTIDE SEQUENCE [LARGE SCALE GENOMIC DNA]</scope>
    <source>
        <strain evidence="14 15">SKBG</strain>
    </source>
</reference>
<feature type="transmembrane region" description="Helical" evidence="13">
    <location>
        <begin position="363"/>
        <end position="383"/>
    </location>
</feature>
<protein>
    <recommendedName>
        <fullName evidence="4">Probable multidrug resistance protein NorM</fullName>
    </recommendedName>
    <alternativeName>
        <fullName evidence="12">Multidrug-efflux transporter</fullName>
    </alternativeName>
</protein>
<evidence type="ECO:0000313" key="15">
    <source>
        <dbReference type="Proteomes" id="UP000313395"/>
    </source>
</evidence>
<feature type="transmembrane region" description="Helical" evidence="13">
    <location>
        <begin position="104"/>
        <end position="123"/>
    </location>
</feature>
<evidence type="ECO:0000256" key="3">
    <source>
        <dbReference type="ARBA" id="ARBA00010199"/>
    </source>
</evidence>